<geneLocation type="plasmid" evidence="2"/>
<dbReference type="RefSeq" id="WP_035993382.1">
    <property type="nucleotide sequence ID" value="NZ_CP012748.1"/>
</dbReference>
<dbReference type="SUPFAM" id="SSF56235">
    <property type="entry name" value="N-terminal nucleophile aminohydrolases (Ntn hydrolases)"/>
    <property type="match status" value="1"/>
</dbReference>
<keyword evidence="1" id="KW-0614">Plasmid</keyword>
<dbReference type="InterPro" id="IPR029055">
    <property type="entry name" value="Ntn_hydrolases_N"/>
</dbReference>
<dbReference type="Pfam" id="PF06267">
    <property type="entry name" value="DUF1028"/>
    <property type="match status" value="1"/>
</dbReference>
<sequence length="225" mass="23277">MTFSIVGRCAQTGQLGIAISSSSIAVGARCPWLRAGVGAVATQNVTLPALGPQILDLLEHTLLEPAAALDRALGASDWSEYRQVTVIDASGRTALFSGKQALGTYHAVAGEQCVAAGNMLAGTGVIEAMVPAFENAKGALADRLLAAMHAAMTAGGEAGPVHSAALKIVGEPSWPIVDLRIDWADDDPIGKLDGLWQAYKPQMQDYVTRALNPTAAPSYGVPGDE</sequence>
<proteinExistence type="predicted"/>
<evidence type="ECO:0000313" key="2">
    <source>
        <dbReference type="Proteomes" id="UP000019146"/>
    </source>
</evidence>
<gene>
    <name evidence="1" type="ORF">K788_0007005</name>
</gene>
<dbReference type="PANTHER" id="PTHR39328:SF1">
    <property type="entry name" value="BLL2871 PROTEIN"/>
    <property type="match status" value="1"/>
</dbReference>
<dbReference type="GeneID" id="69974308"/>
<accession>A0A0P0RPJ7</accession>
<dbReference type="Gene3D" id="3.60.20.10">
    <property type="entry name" value="Glutamine Phosphoribosylpyrophosphate, subunit 1, domain 1"/>
    <property type="match status" value="1"/>
</dbReference>
<dbReference type="Proteomes" id="UP000019146">
    <property type="component" value="Plasmid unnamed"/>
</dbReference>
<dbReference type="KEGG" id="bcai:K788_0007005"/>
<dbReference type="PANTHER" id="PTHR39328">
    <property type="entry name" value="BLL2871 PROTEIN"/>
    <property type="match status" value="1"/>
</dbReference>
<name>A0A0P0RPJ7_9BURK</name>
<reference evidence="1 2" key="1">
    <citation type="journal article" date="2014" name="Genome Announc.">
        <title>Draft Genome Sequence of the Haloacid-Degrading Burkholderia caribensis Strain MBA4.</title>
        <authorList>
            <person name="Pan Y."/>
            <person name="Kong K.F."/>
            <person name="Tsang J.S."/>
        </authorList>
    </citation>
    <scope>NUCLEOTIDE SEQUENCE [LARGE SCALE GENOMIC DNA]</scope>
    <source>
        <strain evidence="1 2">MBA4</strain>
        <plasmid evidence="2">Plasmid</plasmid>
    </source>
</reference>
<evidence type="ECO:0000313" key="1">
    <source>
        <dbReference type="EMBL" id="ALL70895.1"/>
    </source>
</evidence>
<dbReference type="EMBL" id="CP012748">
    <property type="protein sequence ID" value="ALL70895.1"/>
    <property type="molecule type" value="Genomic_DNA"/>
</dbReference>
<dbReference type="InterPro" id="IPR010430">
    <property type="entry name" value="DUF1028"/>
</dbReference>
<organism evidence="1 2">
    <name type="scientific">Paraburkholderia caribensis MBA4</name>
    <dbReference type="NCBI Taxonomy" id="1323664"/>
    <lineage>
        <taxon>Bacteria</taxon>
        <taxon>Pseudomonadati</taxon>
        <taxon>Pseudomonadota</taxon>
        <taxon>Betaproteobacteria</taxon>
        <taxon>Burkholderiales</taxon>
        <taxon>Burkholderiaceae</taxon>
        <taxon>Paraburkholderia</taxon>
    </lineage>
</organism>
<dbReference type="AlphaFoldDB" id="A0A0P0RPJ7"/>
<protein>
    <submittedName>
        <fullName evidence="1">Major pilin protein fimA</fullName>
    </submittedName>
</protein>